<accession>A0A6A6RVK3</accession>
<dbReference type="InterPro" id="IPR052766">
    <property type="entry name" value="S41A_metabolite_peptidase"/>
</dbReference>
<dbReference type="OrthoDB" id="27214at2759"/>
<sequence>MMFILSFLLLYLSLDGVHGRFSIPTGATKIAQPIRRRRNSLHPRDNEITTGVNPCGTIIDEVNEGYIYFTAQLAFACLTNVPFHASVAERFITYINITIQFQSTLAYMKNPPEGYQEPSADILGGLQTIRDNITAAVSPDRKSPPRIYFTKSIKNISDEMPSPITTFNGQDSVEFLKEFAARNAFGSVEAHADWNQLFTTPTLDILGEESLFYGHLTFYPGNELNVTFENGTEYATDSGAYPHPDIAQPGRAITGQGIVSEYFLHDVDTAVLSIPSFEQTGPAIANFTETVAQFLSKAGQGKLLRALIDLRCNTGGTVELVFSIFKKFFPDLDPFTGSRRRSHHLASVLGESYSTRYDLKAKEGANGYETVANEWVITSRLNAATGKNFTTWSEYMSGTQTGEDRFSVTLTDAACSSACSLLVELFTRAGAHTIVIGGQPITGPMQAVGGNRGAAPYSSSELEEEIKFIGEQNFTARSLLPALKEDDEIESGVFTSFLNVNLRDQGRPNDPLPLQFRYEPADCRIFYSLDNVYNMSRLWRDVVAAAFVDSNLCIEGSTALRNNTKPPPRPPIIKQSPVHFVRPDIGFQYIFDDDDGLQDQKIPKKKGNVTACPDSVCSDDQEKCLRVPDLPCSKKSGSGTSLLCLRAATKNRLFIE</sequence>
<keyword evidence="5" id="KW-1185">Reference proteome</keyword>
<dbReference type="Pfam" id="PF03572">
    <property type="entry name" value="Peptidase_S41"/>
    <property type="match status" value="1"/>
</dbReference>
<evidence type="ECO:0000256" key="1">
    <source>
        <dbReference type="SAM" id="SignalP"/>
    </source>
</evidence>
<gene>
    <name evidence="4" type="ORF">P280DRAFT_508336</name>
</gene>
<dbReference type="EMBL" id="MU006787">
    <property type="protein sequence ID" value="KAF2639195.1"/>
    <property type="molecule type" value="Genomic_DNA"/>
</dbReference>
<dbReference type="Gene3D" id="3.90.226.10">
    <property type="entry name" value="2-enoyl-CoA Hydratase, Chain A, domain 1"/>
    <property type="match status" value="1"/>
</dbReference>
<feature type="chain" id="PRO_5025595839" evidence="1">
    <location>
        <begin position="20"/>
        <end position="656"/>
    </location>
</feature>
<dbReference type="GO" id="GO:0006508">
    <property type="term" value="P:proteolysis"/>
    <property type="evidence" value="ECO:0007669"/>
    <property type="project" value="InterPro"/>
</dbReference>
<evidence type="ECO:0000259" key="3">
    <source>
        <dbReference type="Pfam" id="PF23658"/>
    </source>
</evidence>
<dbReference type="InterPro" id="IPR056186">
    <property type="entry name" value="PDZ_CPAF-rel"/>
</dbReference>
<name>A0A6A6RVK3_9PLEO</name>
<dbReference type="InterPro" id="IPR005151">
    <property type="entry name" value="Tail-specific_protease"/>
</dbReference>
<dbReference type="Pfam" id="PF23658">
    <property type="entry name" value="PDZ_CPAF_rel"/>
    <property type="match status" value="1"/>
</dbReference>
<dbReference type="PANTHER" id="PTHR37049:SF5">
    <property type="entry name" value="TAIL SPECIFIC PROTEASE DOMAIN-CONTAINING PROTEIN"/>
    <property type="match status" value="1"/>
</dbReference>
<proteinExistence type="predicted"/>
<dbReference type="AlphaFoldDB" id="A0A6A6RVK3"/>
<dbReference type="Proteomes" id="UP000799753">
    <property type="component" value="Unassembled WGS sequence"/>
</dbReference>
<organism evidence="4 5">
    <name type="scientific">Massarina eburnea CBS 473.64</name>
    <dbReference type="NCBI Taxonomy" id="1395130"/>
    <lineage>
        <taxon>Eukaryota</taxon>
        <taxon>Fungi</taxon>
        <taxon>Dikarya</taxon>
        <taxon>Ascomycota</taxon>
        <taxon>Pezizomycotina</taxon>
        <taxon>Dothideomycetes</taxon>
        <taxon>Pleosporomycetidae</taxon>
        <taxon>Pleosporales</taxon>
        <taxon>Massarineae</taxon>
        <taxon>Massarinaceae</taxon>
        <taxon>Massarina</taxon>
    </lineage>
</organism>
<keyword evidence="1" id="KW-0732">Signal</keyword>
<evidence type="ECO:0000259" key="2">
    <source>
        <dbReference type="Pfam" id="PF03572"/>
    </source>
</evidence>
<evidence type="ECO:0000313" key="5">
    <source>
        <dbReference type="Proteomes" id="UP000799753"/>
    </source>
</evidence>
<dbReference type="PANTHER" id="PTHR37049">
    <property type="entry name" value="PEPTIDASE S41 FAMILY PROTEIN"/>
    <property type="match status" value="1"/>
</dbReference>
<feature type="domain" description="CPAF-like PDZ" evidence="3">
    <location>
        <begin position="136"/>
        <end position="240"/>
    </location>
</feature>
<dbReference type="GO" id="GO:0008236">
    <property type="term" value="F:serine-type peptidase activity"/>
    <property type="evidence" value="ECO:0007669"/>
    <property type="project" value="InterPro"/>
</dbReference>
<evidence type="ECO:0000313" key="4">
    <source>
        <dbReference type="EMBL" id="KAF2639195.1"/>
    </source>
</evidence>
<feature type="domain" description="Tail specific protease" evidence="2">
    <location>
        <begin position="269"/>
        <end position="437"/>
    </location>
</feature>
<dbReference type="InterPro" id="IPR029045">
    <property type="entry name" value="ClpP/crotonase-like_dom_sf"/>
</dbReference>
<reference evidence="4" key="1">
    <citation type="journal article" date="2020" name="Stud. Mycol.">
        <title>101 Dothideomycetes genomes: a test case for predicting lifestyles and emergence of pathogens.</title>
        <authorList>
            <person name="Haridas S."/>
            <person name="Albert R."/>
            <person name="Binder M."/>
            <person name="Bloem J."/>
            <person name="Labutti K."/>
            <person name="Salamov A."/>
            <person name="Andreopoulos B."/>
            <person name="Baker S."/>
            <person name="Barry K."/>
            <person name="Bills G."/>
            <person name="Bluhm B."/>
            <person name="Cannon C."/>
            <person name="Castanera R."/>
            <person name="Culley D."/>
            <person name="Daum C."/>
            <person name="Ezra D."/>
            <person name="Gonzalez J."/>
            <person name="Henrissat B."/>
            <person name="Kuo A."/>
            <person name="Liang C."/>
            <person name="Lipzen A."/>
            <person name="Lutzoni F."/>
            <person name="Magnuson J."/>
            <person name="Mondo S."/>
            <person name="Nolan M."/>
            <person name="Ohm R."/>
            <person name="Pangilinan J."/>
            <person name="Park H.-J."/>
            <person name="Ramirez L."/>
            <person name="Alfaro M."/>
            <person name="Sun H."/>
            <person name="Tritt A."/>
            <person name="Yoshinaga Y."/>
            <person name="Zwiers L.-H."/>
            <person name="Turgeon B."/>
            <person name="Goodwin S."/>
            <person name="Spatafora J."/>
            <person name="Crous P."/>
            <person name="Grigoriev I."/>
        </authorList>
    </citation>
    <scope>NUCLEOTIDE SEQUENCE</scope>
    <source>
        <strain evidence="4">CBS 473.64</strain>
    </source>
</reference>
<feature type="signal peptide" evidence="1">
    <location>
        <begin position="1"/>
        <end position="19"/>
    </location>
</feature>
<protein>
    <submittedName>
        <fullName evidence="4">Uncharacterized protein</fullName>
    </submittedName>
</protein>
<dbReference type="SUPFAM" id="SSF52096">
    <property type="entry name" value="ClpP/crotonase"/>
    <property type="match status" value="1"/>
</dbReference>